<dbReference type="EMBL" id="LDRX01000087">
    <property type="protein sequence ID" value="KTS80885.1"/>
    <property type="molecule type" value="Genomic_DNA"/>
</dbReference>
<gene>
    <name evidence="1" type="ORF">NS115_18175</name>
</gene>
<dbReference type="Proteomes" id="UP000074866">
    <property type="component" value="Unassembled WGS sequence"/>
</dbReference>
<name>A0ACC4ZST1_9BACL</name>
<evidence type="ECO:0000313" key="1">
    <source>
        <dbReference type="EMBL" id="KTS80885.1"/>
    </source>
</evidence>
<proteinExistence type="predicted"/>
<protein>
    <submittedName>
        <fullName evidence="1">Uncharacterized protein</fullName>
    </submittedName>
</protein>
<organism evidence="1 2">
    <name type="scientific">Paenibacillus jamilae</name>
    <dbReference type="NCBI Taxonomy" id="114136"/>
    <lineage>
        <taxon>Bacteria</taxon>
        <taxon>Bacillati</taxon>
        <taxon>Bacillota</taxon>
        <taxon>Bacilli</taxon>
        <taxon>Bacillales</taxon>
        <taxon>Paenibacillaceae</taxon>
        <taxon>Paenibacillus</taxon>
    </lineage>
</organism>
<comment type="caution">
    <text evidence="1">The sequence shown here is derived from an EMBL/GenBank/DDBJ whole genome shotgun (WGS) entry which is preliminary data.</text>
</comment>
<sequence>MKELGLKSRNIKKYKATTNSKRNFPVHENMLDRATKFSTIQIVVANMPSWNTKHDCRNTG</sequence>
<keyword evidence="2" id="KW-1185">Reference proteome</keyword>
<accession>A0ACC4ZST1</accession>
<reference evidence="1 2" key="1">
    <citation type="journal article" date="2016" name="Front. Microbiol.">
        <title>Genomic Resource of Rice Seed Associated Bacteria.</title>
        <authorList>
            <person name="Midha S."/>
            <person name="Bansal K."/>
            <person name="Sharma S."/>
            <person name="Kumar N."/>
            <person name="Patil P.P."/>
            <person name="Chaudhry V."/>
            <person name="Patil P.B."/>
        </authorList>
    </citation>
    <scope>NUCLEOTIDE SEQUENCE [LARGE SCALE GENOMIC DNA]</scope>
    <source>
        <strain evidence="1 2">NS115</strain>
    </source>
</reference>
<evidence type="ECO:0000313" key="2">
    <source>
        <dbReference type="Proteomes" id="UP000074866"/>
    </source>
</evidence>